<gene>
    <name evidence="5" type="ORF">A2478_01430</name>
</gene>
<keyword evidence="2" id="KW-0547">Nucleotide-binding</keyword>
<reference evidence="5 6" key="1">
    <citation type="journal article" date="2016" name="Nat. Commun.">
        <title>Thousands of microbial genomes shed light on interconnected biogeochemical processes in an aquifer system.</title>
        <authorList>
            <person name="Anantharaman K."/>
            <person name="Brown C.T."/>
            <person name="Hug L.A."/>
            <person name="Sharon I."/>
            <person name="Castelle C.J."/>
            <person name="Probst A.J."/>
            <person name="Thomas B.C."/>
            <person name="Singh A."/>
            <person name="Wilkins M.J."/>
            <person name="Karaoz U."/>
            <person name="Brodie E.L."/>
            <person name="Williams K.H."/>
            <person name="Hubbard S.S."/>
            <person name="Banfield J.F."/>
        </authorList>
    </citation>
    <scope>NUCLEOTIDE SEQUENCE [LARGE SCALE GENOMIC DNA]</scope>
</reference>
<evidence type="ECO:0000259" key="4">
    <source>
        <dbReference type="Pfam" id="PF00391"/>
    </source>
</evidence>
<dbReference type="EMBL" id="MFGJ01000001">
    <property type="protein sequence ID" value="OGF33345.1"/>
    <property type="molecule type" value="Genomic_DNA"/>
</dbReference>
<dbReference type="STRING" id="1798002.A2478_01430"/>
<evidence type="ECO:0000313" key="6">
    <source>
        <dbReference type="Proteomes" id="UP000179001"/>
    </source>
</evidence>
<protein>
    <recommendedName>
        <fullName evidence="4">PEP-utilising enzyme mobile domain-containing protein</fullName>
    </recommendedName>
</protein>
<dbReference type="SUPFAM" id="SSF52009">
    <property type="entry name" value="Phosphohistidine domain"/>
    <property type="match status" value="1"/>
</dbReference>
<evidence type="ECO:0000256" key="2">
    <source>
        <dbReference type="ARBA" id="ARBA00022741"/>
    </source>
</evidence>
<evidence type="ECO:0000256" key="3">
    <source>
        <dbReference type="ARBA" id="ARBA00022840"/>
    </source>
</evidence>
<dbReference type="GO" id="GO:0005524">
    <property type="term" value="F:ATP binding"/>
    <property type="evidence" value="ECO:0007669"/>
    <property type="project" value="UniProtKB-KW"/>
</dbReference>
<evidence type="ECO:0000313" key="5">
    <source>
        <dbReference type="EMBL" id="OGF33345.1"/>
    </source>
</evidence>
<dbReference type="InterPro" id="IPR036637">
    <property type="entry name" value="Phosphohistidine_dom_sf"/>
</dbReference>
<keyword evidence="3" id="KW-0067">ATP-binding</keyword>
<dbReference type="Pfam" id="PF00391">
    <property type="entry name" value="PEP-utilizers"/>
    <property type="match status" value="1"/>
</dbReference>
<dbReference type="PANTHER" id="PTHR43030">
    <property type="entry name" value="PHOSPHOENOLPYRUVATE SYNTHASE"/>
    <property type="match status" value="1"/>
</dbReference>
<comment type="caution">
    <text evidence="5">The sequence shown here is derived from an EMBL/GenBank/DDBJ whole genome shotgun (WGS) entry which is preliminary data.</text>
</comment>
<comment type="similarity">
    <text evidence="1">Belongs to the PEP-utilizing enzyme family.</text>
</comment>
<dbReference type="Gene3D" id="3.50.30.10">
    <property type="entry name" value="Phosphohistidine domain"/>
    <property type="match status" value="1"/>
</dbReference>
<dbReference type="AlphaFoldDB" id="A0A1F5T302"/>
<dbReference type="InterPro" id="IPR006319">
    <property type="entry name" value="PEP_synth"/>
</dbReference>
<organism evidence="5 6">
    <name type="scientific">Candidatus Falkowbacteria bacterium RIFOXYC2_FULL_36_12</name>
    <dbReference type="NCBI Taxonomy" id="1798002"/>
    <lineage>
        <taxon>Bacteria</taxon>
        <taxon>Candidatus Falkowiibacteriota</taxon>
    </lineage>
</organism>
<evidence type="ECO:0000256" key="1">
    <source>
        <dbReference type="ARBA" id="ARBA00007837"/>
    </source>
</evidence>
<feature type="domain" description="PEP-utilising enzyme mobile" evidence="4">
    <location>
        <begin position="372"/>
        <end position="440"/>
    </location>
</feature>
<proteinExistence type="inferred from homology"/>
<dbReference type="Proteomes" id="UP000179001">
    <property type="component" value="Unassembled WGS sequence"/>
</dbReference>
<dbReference type="InterPro" id="IPR008279">
    <property type="entry name" value="PEP-util_enz_mobile_dom"/>
</dbReference>
<name>A0A1F5T302_9BACT</name>
<accession>A0A1F5T302</accession>
<dbReference type="PANTHER" id="PTHR43030:SF1">
    <property type="entry name" value="PHOSPHOENOLPYRUVATE SYNTHASE"/>
    <property type="match status" value="1"/>
</dbReference>
<dbReference type="GO" id="GO:0008986">
    <property type="term" value="F:pyruvate, water dikinase activity"/>
    <property type="evidence" value="ECO:0007669"/>
    <property type="project" value="InterPro"/>
</dbReference>
<sequence>MKNFKWIKVWLEEGLLLADLGNILRATGEKSQKRFGFGTNQSAMYQKKNYAEWYLPEEELARAENFGRVYFVKAKNIQLVEKAVEQAISNYFLLIKDMAHLDFEIMNHQELWLRFEKHFEIFDQFVVVYSFIDEYKYCVLENDLKEWLTTKNVADINESIDTVLLSEKKFIYNEASPLMSQSYTEVLKQTKNWKELLNEGQLFEKGKNDIREKVDLMNQLNPNEKIKKIIDSLTRIKFRRYQIRLTYMPGMIWFDYLLSLIYERVGLMPDDGRLYFYSELKNLLFGKAKKLSRDELKKRLTGCLKIYQQKKIKTYWGQEAEDKLKILTGQANEKSRDQLKGFAVSSGKVSGPVLVLSYKDAGNHNEKIKKMKGGEIIVTEMTRPNLLPALKKAAGVITDEGGITCHAAIVCREFKLPGLVGTKSATEIFKDGDLVELDTKNSIVRKIK</sequence>